<dbReference type="SUPFAM" id="SSF52980">
    <property type="entry name" value="Restriction endonuclease-like"/>
    <property type="match status" value="1"/>
</dbReference>
<protein>
    <recommendedName>
        <fullName evidence="2">YqaJ viral recombinase domain-containing protein</fullName>
    </recommendedName>
</protein>
<feature type="region of interest" description="Disordered" evidence="1">
    <location>
        <begin position="1"/>
        <end position="28"/>
    </location>
</feature>
<evidence type="ECO:0000313" key="3">
    <source>
        <dbReference type="EMBL" id="QHT19091.1"/>
    </source>
</evidence>
<dbReference type="CDD" id="cd22343">
    <property type="entry name" value="PDDEXK_lambda_exonuclease-like"/>
    <property type="match status" value="1"/>
</dbReference>
<dbReference type="InterPro" id="IPR011604">
    <property type="entry name" value="PDDEXK-like_dom_sf"/>
</dbReference>
<dbReference type="PANTHER" id="PTHR46609">
    <property type="entry name" value="EXONUCLEASE, PHAGE-TYPE/RECB, C-TERMINAL DOMAIN-CONTAINING PROTEIN"/>
    <property type="match status" value="1"/>
</dbReference>
<evidence type="ECO:0000259" key="2">
    <source>
        <dbReference type="Pfam" id="PF09588"/>
    </source>
</evidence>
<dbReference type="InterPro" id="IPR011335">
    <property type="entry name" value="Restrct_endonuc-II-like"/>
</dbReference>
<accession>A0A6C0DRN0</accession>
<dbReference type="AlphaFoldDB" id="A0A6C0DRN0"/>
<dbReference type="EMBL" id="MN739662">
    <property type="protein sequence ID" value="QHT19091.1"/>
    <property type="molecule type" value="Genomic_DNA"/>
</dbReference>
<feature type="compositionally biased region" description="Acidic residues" evidence="1">
    <location>
        <begin position="11"/>
        <end position="21"/>
    </location>
</feature>
<reference evidence="3" key="1">
    <citation type="journal article" date="2020" name="Nature">
        <title>Giant virus diversity and host interactions through global metagenomics.</title>
        <authorList>
            <person name="Schulz F."/>
            <person name="Roux S."/>
            <person name="Paez-Espino D."/>
            <person name="Jungbluth S."/>
            <person name="Walsh D.A."/>
            <person name="Denef V.J."/>
            <person name="McMahon K.D."/>
            <person name="Konstantinidis K.T."/>
            <person name="Eloe-Fadrosh E.A."/>
            <person name="Kyrpides N.C."/>
            <person name="Woyke T."/>
        </authorList>
    </citation>
    <scope>NUCLEOTIDE SEQUENCE</scope>
    <source>
        <strain evidence="3">GVMAG-M-3300023174-49</strain>
    </source>
</reference>
<dbReference type="InterPro" id="IPR051703">
    <property type="entry name" value="NF-kappa-B_Signaling_Reg"/>
</dbReference>
<sequence length="482" mass="56545">MDNNDSSDYIPDNDSDAETSESDNPTNKSVSQLLNYLKTNVIVNCTEDDYVDIVVDIFENIQDYMQESMIRISSPDFYKNLISDITEIFYDYWLDADLCHDDDYDDVKELVENVVEVYLDFSGDIPRSQKYDSLNQQLILTPNDVQKLTEKIEHLNKIPQPTQRTKEWYDFRYNLITASSVWKALSSQANKNSIIYEKCKPLTYSLGSMQTNVTSTLHWGVKYEPLSVMIYEDMFQTHIGDFGCIPHSTYDFIGASPDGINIDKTNPVRYGRMLEIKNIFNREITGIPKEEYWIQTQVQMETCDLDSCDFFETRFKEYQSNADFYNDEEHEYKGIILYFIQKTGGFGIDISNVQIYNNSPKYVYMPLSIEKTEDAIQQWVDNTREELKNEYTLYSTIYWYLDEYSCVLIDRNRQWFESALPQIREIWETIVKERVDGYEHRAAKKHANKTVTVENNKDTNTQIIHNMPLKRPVCLVKLDSCA</sequence>
<dbReference type="InterPro" id="IPR019080">
    <property type="entry name" value="YqaJ_viral_recombinase"/>
</dbReference>
<evidence type="ECO:0000256" key="1">
    <source>
        <dbReference type="SAM" id="MobiDB-lite"/>
    </source>
</evidence>
<organism evidence="3">
    <name type="scientific">viral metagenome</name>
    <dbReference type="NCBI Taxonomy" id="1070528"/>
    <lineage>
        <taxon>unclassified sequences</taxon>
        <taxon>metagenomes</taxon>
        <taxon>organismal metagenomes</taxon>
    </lineage>
</organism>
<dbReference type="Gene3D" id="3.90.320.10">
    <property type="match status" value="1"/>
</dbReference>
<dbReference type="PANTHER" id="PTHR46609:SF6">
    <property type="entry name" value="EXONUCLEASE, PHAGE-TYPE_RECB, C-TERMINAL DOMAIN-CONTAINING PROTEIN-RELATED"/>
    <property type="match status" value="1"/>
</dbReference>
<feature type="domain" description="YqaJ viral recombinase" evidence="2">
    <location>
        <begin position="167"/>
        <end position="303"/>
    </location>
</feature>
<proteinExistence type="predicted"/>
<name>A0A6C0DRN0_9ZZZZ</name>
<dbReference type="Pfam" id="PF09588">
    <property type="entry name" value="YqaJ"/>
    <property type="match status" value="1"/>
</dbReference>